<keyword evidence="4" id="KW-1185">Reference proteome</keyword>
<feature type="compositionally biased region" description="Basic and acidic residues" evidence="1">
    <location>
        <begin position="430"/>
        <end position="439"/>
    </location>
</feature>
<feature type="compositionally biased region" description="Polar residues" evidence="1">
    <location>
        <begin position="550"/>
        <end position="578"/>
    </location>
</feature>
<dbReference type="Proteomes" id="UP000245771">
    <property type="component" value="Unassembled WGS sequence"/>
</dbReference>
<keyword evidence="2" id="KW-0732">Signal</keyword>
<feature type="chain" id="PRO_5016359626" description="ALMS motif domain-containing protein" evidence="2">
    <location>
        <begin position="21"/>
        <end position="885"/>
    </location>
</feature>
<dbReference type="AlphaFoldDB" id="A0A316VF44"/>
<dbReference type="InParanoid" id="A0A316VF44"/>
<evidence type="ECO:0000313" key="4">
    <source>
        <dbReference type="Proteomes" id="UP000245771"/>
    </source>
</evidence>
<feature type="compositionally biased region" description="Polar residues" evidence="1">
    <location>
        <begin position="368"/>
        <end position="399"/>
    </location>
</feature>
<accession>A0A316VF44</accession>
<proteinExistence type="predicted"/>
<evidence type="ECO:0008006" key="5">
    <source>
        <dbReference type="Google" id="ProtNLM"/>
    </source>
</evidence>
<feature type="region of interest" description="Disordered" evidence="1">
    <location>
        <begin position="249"/>
        <end position="288"/>
    </location>
</feature>
<feature type="compositionally biased region" description="Basic residues" evidence="1">
    <location>
        <begin position="183"/>
        <end position="195"/>
    </location>
</feature>
<dbReference type="EMBL" id="KZ819603">
    <property type="protein sequence ID" value="PWN36202.1"/>
    <property type="molecule type" value="Genomic_DNA"/>
</dbReference>
<dbReference type="RefSeq" id="XP_025356504.1">
    <property type="nucleotide sequence ID" value="XM_025500930.1"/>
</dbReference>
<feature type="region of interest" description="Disordered" evidence="1">
    <location>
        <begin position="680"/>
        <end position="720"/>
    </location>
</feature>
<organism evidence="3 4">
    <name type="scientific">Meira miltonrushii</name>
    <dbReference type="NCBI Taxonomy" id="1280837"/>
    <lineage>
        <taxon>Eukaryota</taxon>
        <taxon>Fungi</taxon>
        <taxon>Dikarya</taxon>
        <taxon>Basidiomycota</taxon>
        <taxon>Ustilaginomycotina</taxon>
        <taxon>Exobasidiomycetes</taxon>
        <taxon>Exobasidiales</taxon>
        <taxon>Brachybasidiaceae</taxon>
        <taxon>Meira</taxon>
    </lineage>
</organism>
<feature type="compositionally biased region" description="Basic and acidic residues" evidence="1">
    <location>
        <begin position="614"/>
        <end position="626"/>
    </location>
</feature>
<evidence type="ECO:0000313" key="3">
    <source>
        <dbReference type="EMBL" id="PWN36202.1"/>
    </source>
</evidence>
<feature type="signal peptide" evidence="2">
    <location>
        <begin position="1"/>
        <end position="20"/>
    </location>
</feature>
<feature type="region of interest" description="Disordered" evidence="1">
    <location>
        <begin position="183"/>
        <end position="216"/>
    </location>
</feature>
<feature type="region of interest" description="Disordered" evidence="1">
    <location>
        <begin position="813"/>
        <end position="833"/>
    </location>
</feature>
<feature type="compositionally biased region" description="Polar residues" evidence="1">
    <location>
        <begin position="680"/>
        <end position="691"/>
    </location>
</feature>
<protein>
    <recommendedName>
        <fullName evidence="5">ALMS motif domain-containing protein</fullName>
    </recommendedName>
</protein>
<sequence>MLRDSIVLLLFNALPFPDQASWYRSDDEYGLSSILLDSPSPRFGPSLTDSHRISAPSNEVHFQTESIHAVAPLESNNSIANGGLGIATAIQTGKPKRKRKLSEKARQQDSFKQRLRRQKIKEQGGEVEEAMKARQRGYNRKTRLKVLQDPAKLAEFRAYHRKASKMQYQRMKSDPVAFEAFKKRKSERQRIKRMQTSRSARNSPRYGTGITDADPFSAPSNEVHFPTESIHTAPSLEYNHLVTRESQNIATNLPSNEPKRTSIAKKKPSEEARQRKLLKQRTKRQQIKDEGGEVLEAFRVRQRGYDKTSRVKLRQDPIKLDKFRKYHRIASQRTYQRRRNDPVAFAAFKKMKTERSLKRRQKLKSKSETYNENSETSNSFPWAETTPASQPVPTPSNQVLEPVEKGSVSTTPLLKDKSRATQSSPSTEKVSPRRSEASREKKRLQQRVKRQRIRDQGEEADQAYRARQHAYSQKFWTKVREDPVKNKEYKNRVRLASQRAYQKKKEEDPIAFAKFVKMKSEKSYIRKKRLKTEVKASRTTDLDLELRLGPSQNQADETGTVNMDTNIPKSPQQPQFPTEKNDRRKKGRKIQRPRIPLVRSSEQKQNTIPLTAKEMLEQKRKEDSLLKRRLKRHHDKLMGKQPTEMQKQSHKETGSDSESGSLDLELRLAPAVHFHSVESASFGNTLQNESTIPPALPEEPTTEDQPHTRPAESKRKRRSYIDKNLPAFADNKDGSDGLNLELGLGNSQPFTSSAVRRYGNAAQAYDNTKRKWHDPLALTLKPHQAMIDDDRTRTPAEEKERDLERNRLGMREYRKKRSKMGPEVVQSDQDRQQMHQKNYMERLHKDPKKLEEYRKRKAMNQQNYSNRKKAMRQVRQFLTQGSKRE</sequence>
<dbReference type="GeneID" id="37022711"/>
<gene>
    <name evidence="3" type="ORF">FA14DRAFT_179562</name>
</gene>
<feature type="compositionally biased region" description="Basic residues" evidence="1">
    <location>
        <begin position="440"/>
        <end position="452"/>
    </location>
</feature>
<evidence type="ECO:0000256" key="2">
    <source>
        <dbReference type="SAM" id="SignalP"/>
    </source>
</evidence>
<feature type="compositionally biased region" description="Polar residues" evidence="1">
    <location>
        <begin position="420"/>
        <end position="429"/>
    </location>
</feature>
<feature type="compositionally biased region" description="Basic and acidic residues" evidence="1">
    <location>
        <begin position="704"/>
        <end position="713"/>
    </location>
</feature>
<feature type="compositionally biased region" description="Basic residues" evidence="1">
    <location>
        <begin position="275"/>
        <end position="285"/>
    </location>
</feature>
<feature type="region of interest" description="Disordered" evidence="1">
    <location>
        <begin position="545"/>
        <end position="660"/>
    </location>
</feature>
<evidence type="ECO:0000256" key="1">
    <source>
        <dbReference type="SAM" id="MobiDB-lite"/>
    </source>
</evidence>
<reference evidence="3 4" key="1">
    <citation type="journal article" date="2018" name="Mol. Biol. Evol.">
        <title>Broad Genomic Sampling Reveals a Smut Pathogenic Ancestry of the Fungal Clade Ustilaginomycotina.</title>
        <authorList>
            <person name="Kijpornyongpan T."/>
            <person name="Mondo S.J."/>
            <person name="Barry K."/>
            <person name="Sandor L."/>
            <person name="Lee J."/>
            <person name="Lipzen A."/>
            <person name="Pangilinan J."/>
            <person name="LaButti K."/>
            <person name="Hainaut M."/>
            <person name="Henrissat B."/>
            <person name="Grigoriev I.V."/>
            <person name="Spatafora J.W."/>
            <person name="Aime M.C."/>
        </authorList>
    </citation>
    <scope>NUCLEOTIDE SEQUENCE [LARGE SCALE GENOMIC DNA]</scope>
    <source>
        <strain evidence="3 4">MCA 3882</strain>
    </source>
</reference>
<feature type="region of interest" description="Disordered" evidence="1">
    <location>
        <begin position="352"/>
        <end position="467"/>
    </location>
</feature>
<name>A0A316VF44_9BASI</name>
<feature type="compositionally biased region" description="Basic residues" evidence="1">
    <location>
        <begin position="583"/>
        <end position="592"/>
    </location>
</feature>